<gene>
    <name evidence="1" type="ORF">MBOE_57940</name>
</gene>
<accession>A0ABM7J4J2</accession>
<evidence type="ECO:0000313" key="1">
    <source>
        <dbReference type="EMBL" id="BBX94145.1"/>
    </source>
</evidence>
<sequence length="120" mass="13349">MNRAQEVSLAWDLLELATQYVSPDTRAWLCAHIGAGELDTAIRRVLSCLASHKAHVPQNVVADLQNWLAGYKGGARENMLRVLIAQLRVSAPTTQCQCVNSHSRSRLIVVRALTRPTRMM</sequence>
<proteinExistence type="predicted"/>
<dbReference type="Proteomes" id="UP000466683">
    <property type="component" value="Chromosome"/>
</dbReference>
<protein>
    <submittedName>
        <fullName evidence="1">Uncharacterized protein</fullName>
    </submittedName>
</protein>
<organism evidence="1 2">
    <name type="scientific">Mycolicibacterium boenickei</name>
    <dbReference type="NCBI Taxonomy" id="146017"/>
    <lineage>
        <taxon>Bacteria</taxon>
        <taxon>Bacillati</taxon>
        <taxon>Actinomycetota</taxon>
        <taxon>Actinomycetes</taxon>
        <taxon>Mycobacteriales</taxon>
        <taxon>Mycobacteriaceae</taxon>
        <taxon>Mycolicibacterium</taxon>
    </lineage>
</organism>
<dbReference type="EMBL" id="AP022579">
    <property type="protein sequence ID" value="BBX94145.1"/>
    <property type="molecule type" value="Genomic_DNA"/>
</dbReference>
<reference evidence="1 2" key="1">
    <citation type="journal article" date="2019" name="Emerg. Microbes Infect.">
        <title>Comprehensive subspecies identification of 175 nontuberculous mycobacteria species based on 7547 genomic profiles.</title>
        <authorList>
            <person name="Matsumoto Y."/>
            <person name="Kinjo T."/>
            <person name="Motooka D."/>
            <person name="Nabeya D."/>
            <person name="Jung N."/>
            <person name="Uechi K."/>
            <person name="Horii T."/>
            <person name="Iida T."/>
            <person name="Fujita J."/>
            <person name="Nakamura S."/>
        </authorList>
    </citation>
    <scope>NUCLEOTIDE SEQUENCE [LARGE SCALE GENOMIC DNA]</scope>
    <source>
        <strain evidence="1 2">JCM 15653</strain>
    </source>
</reference>
<keyword evidence="2" id="KW-1185">Reference proteome</keyword>
<evidence type="ECO:0000313" key="2">
    <source>
        <dbReference type="Proteomes" id="UP000466683"/>
    </source>
</evidence>
<name>A0ABM7J4J2_9MYCO</name>